<dbReference type="GO" id="GO:0046872">
    <property type="term" value="F:metal ion binding"/>
    <property type="evidence" value="ECO:0007669"/>
    <property type="project" value="UniProtKB-KW"/>
</dbReference>
<dbReference type="Proteomes" id="UP000471152">
    <property type="component" value="Unassembled WGS sequence"/>
</dbReference>
<evidence type="ECO:0000313" key="17">
    <source>
        <dbReference type="EMBL" id="NEN51057.1"/>
    </source>
</evidence>
<comment type="catalytic activity">
    <reaction evidence="12 15">
        <text>a 2'-deoxyribonucleoside 5'-diphosphate + ATP = a 2'-deoxyribonucleoside 5'-triphosphate + ADP</text>
        <dbReference type="Rhea" id="RHEA:44640"/>
        <dbReference type="ChEBI" id="CHEBI:30616"/>
        <dbReference type="ChEBI" id="CHEBI:61560"/>
        <dbReference type="ChEBI" id="CHEBI:73316"/>
        <dbReference type="ChEBI" id="CHEBI:456216"/>
        <dbReference type="EC" id="2.7.4.6"/>
    </reaction>
</comment>
<dbReference type="PRINTS" id="PR01243">
    <property type="entry name" value="NUCDPKINASE"/>
</dbReference>
<dbReference type="Gene3D" id="3.30.70.141">
    <property type="entry name" value="Nucleoside diphosphate kinase-like domain"/>
    <property type="match status" value="1"/>
</dbReference>
<evidence type="ECO:0000259" key="16">
    <source>
        <dbReference type="SMART" id="SM00562"/>
    </source>
</evidence>
<comment type="catalytic activity">
    <reaction evidence="12">
        <text>a ribonucleoside 5'-diphosphate + ATP = a ribonucleoside 5'-triphosphate + ADP</text>
        <dbReference type="Rhea" id="RHEA:18113"/>
        <dbReference type="ChEBI" id="CHEBI:30616"/>
        <dbReference type="ChEBI" id="CHEBI:57930"/>
        <dbReference type="ChEBI" id="CHEBI:61557"/>
        <dbReference type="ChEBI" id="CHEBI:456216"/>
        <dbReference type="EC" id="2.7.4.6"/>
    </reaction>
</comment>
<gene>
    <name evidence="12 17" type="primary">ndk</name>
    <name evidence="17" type="ORF">G3R41_08900</name>
</gene>
<keyword evidence="12" id="KW-0597">Phosphoprotein</keyword>
<feature type="binding site" evidence="12 13">
    <location>
        <position position="62"/>
    </location>
    <ligand>
        <name>ATP</name>
        <dbReference type="ChEBI" id="CHEBI:30616"/>
    </ligand>
</feature>
<keyword evidence="9 12" id="KW-0067">ATP-binding</keyword>
<dbReference type="EMBL" id="JAAGWB010000018">
    <property type="protein sequence ID" value="NEN51057.1"/>
    <property type="molecule type" value="Genomic_DNA"/>
</dbReference>
<name>A0A6P0H5J8_9ACTN</name>
<dbReference type="CDD" id="cd04413">
    <property type="entry name" value="NDPk_I"/>
    <property type="match status" value="1"/>
</dbReference>
<evidence type="ECO:0000256" key="7">
    <source>
        <dbReference type="ARBA" id="ARBA00022741"/>
    </source>
</evidence>
<dbReference type="RefSeq" id="WP_163610752.1">
    <property type="nucleotide sequence ID" value="NZ_JAAGWB010000018.1"/>
</dbReference>
<evidence type="ECO:0000256" key="3">
    <source>
        <dbReference type="ARBA" id="ARBA00012966"/>
    </source>
</evidence>
<dbReference type="GO" id="GO:0005737">
    <property type="term" value="C:cytoplasm"/>
    <property type="evidence" value="ECO:0007669"/>
    <property type="project" value="UniProtKB-SubCell"/>
</dbReference>
<keyword evidence="12" id="KW-0963">Cytoplasm</keyword>
<accession>A0A6P0H5J8</accession>
<evidence type="ECO:0000256" key="11">
    <source>
        <dbReference type="ARBA" id="ARBA00023080"/>
    </source>
</evidence>
<feature type="binding site" evidence="12 13">
    <location>
        <position position="107"/>
    </location>
    <ligand>
        <name>ATP</name>
        <dbReference type="ChEBI" id="CHEBI:30616"/>
    </ligand>
</feature>
<dbReference type="GO" id="GO:0006241">
    <property type="term" value="P:CTP biosynthetic process"/>
    <property type="evidence" value="ECO:0007669"/>
    <property type="project" value="UniProtKB-UniRule"/>
</dbReference>
<comment type="subcellular location">
    <subcellularLocation>
        <location evidence="12">Cytoplasm</location>
    </subcellularLocation>
</comment>
<keyword evidence="7 12" id="KW-0547">Nucleotide-binding</keyword>
<organism evidence="17 18">
    <name type="scientific">Modestobacter muralis</name>
    <dbReference type="NCBI Taxonomy" id="1608614"/>
    <lineage>
        <taxon>Bacteria</taxon>
        <taxon>Bacillati</taxon>
        <taxon>Actinomycetota</taxon>
        <taxon>Actinomycetes</taxon>
        <taxon>Geodermatophilales</taxon>
        <taxon>Geodermatophilaceae</taxon>
        <taxon>Modestobacter</taxon>
    </lineage>
</organism>
<feature type="binding site" evidence="12 13">
    <location>
        <position position="117"/>
    </location>
    <ligand>
        <name>ATP</name>
        <dbReference type="ChEBI" id="CHEBI:30616"/>
    </ligand>
</feature>
<dbReference type="PROSITE" id="PS00469">
    <property type="entry name" value="NDPK"/>
    <property type="match status" value="1"/>
</dbReference>
<keyword evidence="5 12" id="KW-0808">Transferase</keyword>
<dbReference type="InterPro" id="IPR001564">
    <property type="entry name" value="Nucleoside_diP_kinase"/>
</dbReference>
<dbReference type="FunFam" id="3.30.70.141:FF:000003">
    <property type="entry name" value="Nucleoside diphosphate kinase"/>
    <property type="match status" value="1"/>
</dbReference>
<feature type="binding site" evidence="12 13">
    <location>
        <position position="90"/>
    </location>
    <ligand>
        <name>ATP</name>
        <dbReference type="ChEBI" id="CHEBI:30616"/>
    </ligand>
</feature>
<dbReference type="HAMAP" id="MF_00451">
    <property type="entry name" value="NDP_kinase"/>
    <property type="match status" value="1"/>
</dbReference>
<dbReference type="InterPro" id="IPR034907">
    <property type="entry name" value="NDK-like_dom"/>
</dbReference>
<evidence type="ECO:0000256" key="10">
    <source>
        <dbReference type="ARBA" id="ARBA00022842"/>
    </source>
</evidence>
<dbReference type="EC" id="2.7.4.6" evidence="3 12"/>
<evidence type="ECO:0000256" key="6">
    <source>
        <dbReference type="ARBA" id="ARBA00022723"/>
    </source>
</evidence>
<comment type="similarity">
    <text evidence="2 12 13 14">Belongs to the NDK family.</text>
</comment>
<dbReference type="PROSITE" id="PS51374">
    <property type="entry name" value="NDPK_LIKE"/>
    <property type="match status" value="1"/>
</dbReference>
<evidence type="ECO:0000256" key="8">
    <source>
        <dbReference type="ARBA" id="ARBA00022777"/>
    </source>
</evidence>
<evidence type="ECO:0000256" key="12">
    <source>
        <dbReference type="HAMAP-Rule" id="MF_00451"/>
    </source>
</evidence>
<evidence type="ECO:0000256" key="14">
    <source>
        <dbReference type="RuleBase" id="RU004011"/>
    </source>
</evidence>
<comment type="function">
    <text evidence="12">Major role in the synthesis of nucleoside triphosphates other than ATP. The ATP gamma phosphate is transferred to the NDP beta phosphate via a ping-pong mechanism, using a phosphorylated active-site intermediate.</text>
</comment>
<dbReference type="GO" id="GO:0004550">
    <property type="term" value="F:nucleoside diphosphate kinase activity"/>
    <property type="evidence" value="ECO:0007669"/>
    <property type="project" value="UniProtKB-UniRule"/>
</dbReference>
<dbReference type="GO" id="GO:0006183">
    <property type="term" value="P:GTP biosynthetic process"/>
    <property type="evidence" value="ECO:0007669"/>
    <property type="project" value="UniProtKB-UniRule"/>
</dbReference>
<dbReference type="GO" id="GO:0005524">
    <property type="term" value="F:ATP binding"/>
    <property type="evidence" value="ECO:0007669"/>
    <property type="project" value="UniProtKB-UniRule"/>
</dbReference>
<dbReference type="InterPro" id="IPR036850">
    <property type="entry name" value="NDK-like_dom_sf"/>
</dbReference>
<dbReference type="AlphaFoldDB" id="A0A6P0H5J8"/>
<comment type="cofactor">
    <cofactor evidence="1 12">
        <name>Mg(2+)</name>
        <dbReference type="ChEBI" id="CHEBI:18420"/>
    </cofactor>
</comment>
<dbReference type="NCBIfam" id="NF001908">
    <property type="entry name" value="PRK00668.1"/>
    <property type="match status" value="1"/>
</dbReference>
<dbReference type="InterPro" id="IPR023005">
    <property type="entry name" value="Nucleoside_diP_kinase_AS"/>
</dbReference>
<evidence type="ECO:0000256" key="4">
    <source>
        <dbReference type="ARBA" id="ARBA00017632"/>
    </source>
</evidence>
<protein>
    <recommendedName>
        <fullName evidence="4 12">Nucleoside diphosphate kinase</fullName>
        <shortName evidence="12">NDK</shortName>
        <shortName evidence="12">NDP kinase</shortName>
        <ecNumber evidence="3 12">2.7.4.6</ecNumber>
    </recommendedName>
    <alternativeName>
        <fullName evidence="12">Nucleoside-2-P kinase</fullName>
    </alternativeName>
</protein>
<evidence type="ECO:0000256" key="2">
    <source>
        <dbReference type="ARBA" id="ARBA00008142"/>
    </source>
</evidence>
<feature type="domain" description="Nucleoside diphosphate kinase-like" evidence="16">
    <location>
        <begin position="6"/>
        <end position="140"/>
    </location>
</feature>
<keyword evidence="10 12" id="KW-0460">Magnesium</keyword>
<evidence type="ECO:0000256" key="5">
    <source>
        <dbReference type="ARBA" id="ARBA00022679"/>
    </source>
</evidence>
<keyword evidence="11 12" id="KW-0546">Nucleotide metabolism</keyword>
<evidence type="ECO:0000256" key="13">
    <source>
        <dbReference type="PROSITE-ProRule" id="PRU00706"/>
    </source>
</evidence>
<dbReference type="GO" id="GO:0006228">
    <property type="term" value="P:UTP biosynthetic process"/>
    <property type="evidence" value="ECO:0007669"/>
    <property type="project" value="UniProtKB-UniRule"/>
</dbReference>
<comment type="caution">
    <text evidence="17">The sequence shown here is derived from an EMBL/GenBank/DDBJ whole genome shotgun (WGS) entry which is preliminary data.</text>
</comment>
<dbReference type="Pfam" id="PF00334">
    <property type="entry name" value="NDK"/>
    <property type="match status" value="1"/>
</dbReference>
<dbReference type="SMART" id="SM00562">
    <property type="entry name" value="NDK"/>
    <property type="match status" value="1"/>
</dbReference>
<evidence type="ECO:0000313" key="18">
    <source>
        <dbReference type="Proteomes" id="UP000471152"/>
    </source>
</evidence>
<dbReference type="PANTHER" id="PTHR11349">
    <property type="entry name" value="NUCLEOSIDE DIPHOSPHATE KINASE"/>
    <property type="match status" value="1"/>
</dbReference>
<feature type="active site" description="Pros-phosphohistidine intermediate" evidence="12 13">
    <location>
        <position position="120"/>
    </location>
</feature>
<sequence>MSAPTAERSLVLVKPDGVARGLVGQVVARLEAKGLRLVAAELRTLTVEVAEEHYGEHRERPFFGSLVEFITSAPLLALVVEGPRAIEAFRALAGATDPVKAAPGTIRGDFALEVQSNIVHGSDSPDSAAREIALFFPQLG</sequence>
<proteinExistence type="inferred from homology"/>
<dbReference type="SUPFAM" id="SSF54919">
    <property type="entry name" value="Nucleoside diphosphate kinase, NDK"/>
    <property type="match status" value="1"/>
</dbReference>
<evidence type="ECO:0000256" key="9">
    <source>
        <dbReference type="ARBA" id="ARBA00022840"/>
    </source>
</evidence>
<reference evidence="17 18" key="1">
    <citation type="submission" date="2020-02" db="EMBL/GenBank/DDBJ databases">
        <title>The WGS of Modestobacter muralis DSM 100205.</title>
        <authorList>
            <person name="Jiang Z."/>
        </authorList>
    </citation>
    <scope>NUCLEOTIDE SEQUENCE [LARGE SCALE GENOMIC DNA]</scope>
    <source>
        <strain evidence="17 18">DSM 100205</strain>
    </source>
</reference>
<feature type="binding site" evidence="12 13">
    <location>
        <position position="14"/>
    </location>
    <ligand>
        <name>ATP</name>
        <dbReference type="ChEBI" id="CHEBI:30616"/>
    </ligand>
</feature>
<keyword evidence="8 12" id="KW-0418">Kinase</keyword>
<evidence type="ECO:0000256" key="15">
    <source>
        <dbReference type="RuleBase" id="RU004013"/>
    </source>
</evidence>
<evidence type="ECO:0000256" key="1">
    <source>
        <dbReference type="ARBA" id="ARBA00001946"/>
    </source>
</evidence>
<feature type="binding site" evidence="12 13">
    <location>
        <position position="96"/>
    </location>
    <ligand>
        <name>ATP</name>
        <dbReference type="ChEBI" id="CHEBI:30616"/>
    </ligand>
</feature>
<comment type="subunit">
    <text evidence="12">Homotetramer.</text>
</comment>
<keyword evidence="6 12" id="KW-0479">Metal-binding</keyword>